<keyword evidence="5" id="KW-0597">Phosphoprotein</keyword>
<evidence type="ECO:0000256" key="2">
    <source>
        <dbReference type="ARBA" id="ARBA00004496"/>
    </source>
</evidence>
<dbReference type="GO" id="GO:0005737">
    <property type="term" value="C:cytoplasm"/>
    <property type="evidence" value="ECO:0007669"/>
    <property type="project" value="UniProtKB-SubCell"/>
</dbReference>
<accession>A0A8T0H296</accession>
<keyword evidence="7 11" id="KW-0863">Zinc-finger</keyword>
<evidence type="ECO:0000313" key="14">
    <source>
        <dbReference type="EMBL" id="KAG0565293.1"/>
    </source>
</evidence>
<keyword evidence="4" id="KW-0963">Cytoplasm</keyword>
<dbReference type="PANTHER" id="PTHR13483:SF11">
    <property type="entry name" value="ZINC FINGER HIT DOMAIN-CONTAINING PROTEIN 3"/>
    <property type="match status" value="1"/>
</dbReference>
<evidence type="ECO:0000256" key="6">
    <source>
        <dbReference type="ARBA" id="ARBA00022723"/>
    </source>
</evidence>
<dbReference type="EMBL" id="CM026429">
    <property type="protein sequence ID" value="KAG0565293.1"/>
    <property type="molecule type" value="Genomic_DNA"/>
</dbReference>
<dbReference type="GO" id="GO:0000463">
    <property type="term" value="P:maturation of LSU-rRNA from tricistronic rRNA transcript (SSU-rRNA, 5.8S rRNA, LSU-rRNA)"/>
    <property type="evidence" value="ECO:0007669"/>
    <property type="project" value="TreeGrafter"/>
</dbReference>
<evidence type="ECO:0000256" key="12">
    <source>
        <dbReference type="SAM" id="MobiDB-lite"/>
    </source>
</evidence>
<name>A0A8T0H296_CERPU</name>
<dbReference type="Pfam" id="PF04438">
    <property type="entry name" value="zf-HIT"/>
    <property type="match status" value="1"/>
</dbReference>
<keyword evidence="8" id="KW-0862">Zinc</keyword>
<dbReference type="GO" id="GO:0005634">
    <property type="term" value="C:nucleus"/>
    <property type="evidence" value="ECO:0007669"/>
    <property type="project" value="UniProtKB-SubCell"/>
</dbReference>
<evidence type="ECO:0000256" key="3">
    <source>
        <dbReference type="ARBA" id="ARBA00021568"/>
    </source>
</evidence>
<evidence type="ECO:0000313" key="15">
    <source>
        <dbReference type="Proteomes" id="UP000822688"/>
    </source>
</evidence>
<evidence type="ECO:0000256" key="7">
    <source>
        <dbReference type="ARBA" id="ARBA00022771"/>
    </source>
</evidence>
<dbReference type="Proteomes" id="UP000822688">
    <property type="component" value="Chromosome 8"/>
</dbReference>
<keyword evidence="9" id="KW-0539">Nucleus</keyword>
<comment type="caution">
    <text evidence="14">The sequence shown here is derived from an EMBL/GenBank/DDBJ whole genome shotgun (WGS) entry which is preliminary data.</text>
</comment>
<dbReference type="Pfam" id="PF21373">
    <property type="entry name" value="ZNHIT3_C"/>
    <property type="match status" value="1"/>
</dbReference>
<dbReference type="PROSITE" id="PS51083">
    <property type="entry name" value="ZF_HIT"/>
    <property type="match status" value="1"/>
</dbReference>
<evidence type="ECO:0000256" key="9">
    <source>
        <dbReference type="ARBA" id="ARBA00023242"/>
    </source>
</evidence>
<feature type="region of interest" description="Disordered" evidence="12">
    <location>
        <begin position="43"/>
        <end position="73"/>
    </location>
</feature>
<dbReference type="AlphaFoldDB" id="A0A8T0H296"/>
<dbReference type="PANTHER" id="PTHR13483">
    <property type="entry name" value="BOX C_D SNORNA PROTEIN 1-RELATED"/>
    <property type="match status" value="1"/>
</dbReference>
<reference evidence="14" key="1">
    <citation type="submission" date="2020-06" db="EMBL/GenBank/DDBJ databases">
        <title>WGS assembly of Ceratodon purpureus strain R40.</title>
        <authorList>
            <person name="Carey S.B."/>
            <person name="Jenkins J."/>
            <person name="Shu S."/>
            <person name="Lovell J.T."/>
            <person name="Sreedasyam A."/>
            <person name="Maumus F."/>
            <person name="Tiley G.P."/>
            <person name="Fernandez-Pozo N."/>
            <person name="Barry K."/>
            <person name="Chen C."/>
            <person name="Wang M."/>
            <person name="Lipzen A."/>
            <person name="Daum C."/>
            <person name="Saski C.A."/>
            <person name="Payton A.C."/>
            <person name="Mcbreen J.C."/>
            <person name="Conrad R.E."/>
            <person name="Kollar L.M."/>
            <person name="Olsson S."/>
            <person name="Huttunen S."/>
            <person name="Landis J.B."/>
            <person name="Wickett N.J."/>
            <person name="Johnson M.G."/>
            <person name="Rensing S.A."/>
            <person name="Grimwood J."/>
            <person name="Schmutz J."/>
            <person name="Mcdaniel S.F."/>
        </authorList>
    </citation>
    <scope>NUCLEOTIDE SEQUENCE</scope>
    <source>
        <strain evidence="14">R40</strain>
    </source>
</reference>
<evidence type="ECO:0000256" key="10">
    <source>
        <dbReference type="ARBA" id="ARBA00046946"/>
    </source>
</evidence>
<organism evidence="14 15">
    <name type="scientific">Ceratodon purpureus</name>
    <name type="common">Fire moss</name>
    <name type="synonym">Dicranum purpureum</name>
    <dbReference type="NCBI Taxonomy" id="3225"/>
    <lineage>
        <taxon>Eukaryota</taxon>
        <taxon>Viridiplantae</taxon>
        <taxon>Streptophyta</taxon>
        <taxon>Embryophyta</taxon>
        <taxon>Bryophyta</taxon>
        <taxon>Bryophytina</taxon>
        <taxon>Bryopsida</taxon>
        <taxon>Dicranidae</taxon>
        <taxon>Pseudoditrichales</taxon>
        <taxon>Ditrichaceae</taxon>
        <taxon>Ceratodon</taxon>
    </lineage>
</organism>
<evidence type="ECO:0000256" key="4">
    <source>
        <dbReference type="ARBA" id="ARBA00022490"/>
    </source>
</evidence>
<dbReference type="GO" id="GO:0008270">
    <property type="term" value="F:zinc ion binding"/>
    <property type="evidence" value="ECO:0007669"/>
    <property type="project" value="UniProtKB-UniRule"/>
</dbReference>
<evidence type="ECO:0000256" key="1">
    <source>
        <dbReference type="ARBA" id="ARBA00004123"/>
    </source>
</evidence>
<dbReference type="InterPro" id="IPR051639">
    <property type="entry name" value="BCD1"/>
</dbReference>
<dbReference type="GO" id="GO:0000492">
    <property type="term" value="P:box C/D snoRNP assembly"/>
    <property type="evidence" value="ECO:0007669"/>
    <property type="project" value="TreeGrafter"/>
</dbReference>
<gene>
    <name evidence="14" type="ORF">KC19_8G179800</name>
</gene>
<evidence type="ECO:0000256" key="5">
    <source>
        <dbReference type="ARBA" id="ARBA00022553"/>
    </source>
</evidence>
<dbReference type="GO" id="GO:0070761">
    <property type="term" value="C:pre-snoRNP complex"/>
    <property type="evidence" value="ECO:0007669"/>
    <property type="project" value="TreeGrafter"/>
</dbReference>
<dbReference type="GO" id="GO:0048254">
    <property type="term" value="P:snoRNA localization"/>
    <property type="evidence" value="ECO:0007669"/>
    <property type="project" value="TreeGrafter"/>
</dbReference>
<keyword evidence="15" id="KW-1185">Reference proteome</keyword>
<evidence type="ECO:0000256" key="8">
    <source>
        <dbReference type="ARBA" id="ARBA00022833"/>
    </source>
</evidence>
<dbReference type="InterPro" id="IPR048371">
    <property type="entry name" value="ZNHIT3_C"/>
</dbReference>
<sequence>MGKQCEVCKAAESKYKCPSCLTPYCSLGCYKKHKEVPCAKSDANGIKAESKVEEQPAASIAEDDESNHRLKRSQLEAVAASEELRKMLRDRELQELITKIDSSPNPKSELEKAMEGPAFREFTDKLLSVISPMDEASV</sequence>
<keyword evidence="6" id="KW-0479">Metal-binding</keyword>
<dbReference type="SUPFAM" id="SSF144232">
    <property type="entry name" value="HIT/MYND zinc finger-like"/>
    <property type="match status" value="1"/>
</dbReference>
<comment type="subcellular location">
    <subcellularLocation>
        <location evidence="2">Cytoplasm</location>
    </subcellularLocation>
    <subcellularLocation>
        <location evidence="1">Nucleus</location>
    </subcellularLocation>
</comment>
<evidence type="ECO:0000256" key="11">
    <source>
        <dbReference type="PROSITE-ProRule" id="PRU00453"/>
    </source>
</evidence>
<dbReference type="InterPro" id="IPR007529">
    <property type="entry name" value="Znf_HIT"/>
</dbReference>
<feature type="domain" description="HIT-type" evidence="13">
    <location>
        <begin position="5"/>
        <end position="38"/>
    </location>
</feature>
<protein>
    <recommendedName>
        <fullName evidence="3">Zinc finger HIT domain-containing protein 3</fullName>
    </recommendedName>
</protein>
<comment type="subunit">
    <text evidence="10">Thyroid receptor interacting proteins (TRIPs) specifically interact with the ligand binding domain of the thyroid receptor (TR). Requires the presence of thyroid hormone for its interaction. Interacts with NUFIP1. Interacts (via HIT-type zinc finger) with the RUVBL1/RUVBL2 complex in the presence of ADP.</text>
</comment>
<proteinExistence type="predicted"/>
<evidence type="ECO:0000259" key="13">
    <source>
        <dbReference type="PROSITE" id="PS51083"/>
    </source>
</evidence>
<dbReference type="CDD" id="cd23024">
    <property type="entry name" value="zf-HIT_ZNHIT2-3"/>
    <property type="match status" value="1"/>
</dbReference>
<dbReference type="Gene3D" id="3.30.60.190">
    <property type="match status" value="1"/>
</dbReference>